<evidence type="ECO:0000256" key="2">
    <source>
        <dbReference type="ARBA" id="ARBA00010790"/>
    </source>
</evidence>
<keyword evidence="5 9" id="KW-0274">FAD</keyword>
<comment type="caution">
    <text evidence="13">The sequence shown here is derived from an EMBL/GenBank/DDBJ whole genome shotgun (WGS) entry which is preliminary data.</text>
</comment>
<evidence type="ECO:0000256" key="3">
    <source>
        <dbReference type="ARBA" id="ARBA00022630"/>
    </source>
</evidence>
<dbReference type="Gene3D" id="3.30.560.10">
    <property type="entry name" value="Glucose Oxidase, domain 3"/>
    <property type="match status" value="1"/>
</dbReference>
<evidence type="ECO:0000259" key="11">
    <source>
        <dbReference type="PROSITE" id="PS00623"/>
    </source>
</evidence>
<comment type="cofactor">
    <cofactor evidence="1 9">
        <name>FAD</name>
        <dbReference type="ChEBI" id="CHEBI:57692"/>
    </cofactor>
</comment>
<dbReference type="SUPFAM" id="SSF54373">
    <property type="entry name" value="FAD-linked reductases, C-terminal domain"/>
    <property type="match status" value="1"/>
</dbReference>
<feature type="active site" description="Proton acceptor" evidence="8">
    <location>
        <position position="584"/>
    </location>
</feature>
<dbReference type="Gene3D" id="3.50.50.60">
    <property type="entry name" value="FAD/NAD(P)-binding domain"/>
    <property type="match status" value="1"/>
</dbReference>
<evidence type="ECO:0000256" key="10">
    <source>
        <dbReference type="RuleBase" id="RU003968"/>
    </source>
</evidence>
<feature type="binding site" evidence="9">
    <location>
        <position position="242"/>
    </location>
    <ligand>
        <name>FAD</name>
        <dbReference type="ChEBI" id="CHEBI:57692"/>
    </ligand>
</feature>
<dbReference type="InterPro" id="IPR036188">
    <property type="entry name" value="FAD/NAD-bd_sf"/>
</dbReference>
<keyword evidence="7" id="KW-0325">Glycoprotein</keyword>
<feature type="active site" description="Proton donor" evidence="8">
    <location>
        <position position="541"/>
    </location>
</feature>
<evidence type="ECO:0000256" key="6">
    <source>
        <dbReference type="ARBA" id="ARBA00023002"/>
    </source>
</evidence>
<name>A0A8K0XRE2_9AGAR</name>
<dbReference type="SUPFAM" id="SSF51905">
    <property type="entry name" value="FAD/NAD(P)-binding domain"/>
    <property type="match status" value="1"/>
</dbReference>
<evidence type="ECO:0000256" key="1">
    <source>
        <dbReference type="ARBA" id="ARBA00001974"/>
    </source>
</evidence>
<accession>A0A8K0XRE2</accession>
<dbReference type="GO" id="GO:0050660">
    <property type="term" value="F:flavin adenine dinucleotide binding"/>
    <property type="evidence" value="ECO:0007669"/>
    <property type="project" value="InterPro"/>
</dbReference>
<proteinExistence type="inferred from homology"/>
<evidence type="ECO:0000256" key="7">
    <source>
        <dbReference type="ARBA" id="ARBA00023180"/>
    </source>
</evidence>
<sequence>MSAVLEDVVGKTFDYIIAGGGTAGLTLAARLSEDPARTVLVLEAGGENIDDPMILRPGCYGIHFGNDKYAWTHFTKPQEHIDERKVLWTRGKGLGGSSAINFFSWMKPPAEDINDFERLGNPGWNWERYNHALNKLEGFVCPSDESLAEGQLKAGLWQLGTEGILKITFPPKFNRIEALVQEALFKNDIPPAPNSLGGDPKGYFLTPNTHDPSTYTRSYATTAFYLPNKDRPNLTVLVNAHVTQVITEPTDSQDMKASGVEFLYEGKQRSVHATREVVLCAGALRSPQILELSGIGDPKILEKINVPVRVNLPGVGTNVQDHLMIGTSWELKDDPLLETMDILVDPAAVAEHIELHKTRQGLFTQGLVGYTFCSLDMISSKADEIFKSTKEAVMKKIASESFTSSQKEQYRMQLDRMKYRRPSIEFITFPGLARRTQGLSLTPGKKYFTLNVSNFHAFSRGTIHCTSNDPLQDPEFDPRYFEDDVDLQVLVEALHFARKLVATEPLKNIIAADIIPGPSVAEGNNEQMRDFVKKTFFSPWHTCSSCSMLPREKGGVVDPYLKVYGTTNLRVVDLSIIPIHIATHTQATVYAIAEIAAEIITGTEA</sequence>
<gene>
    <name evidence="13" type="ORF">BXZ70DRAFT_1058553</name>
</gene>
<reference evidence="13" key="1">
    <citation type="journal article" date="2021" name="New Phytol.">
        <title>Evolutionary innovations through gain and loss of genes in the ectomycorrhizal Boletales.</title>
        <authorList>
            <person name="Wu G."/>
            <person name="Miyauchi S."/>
            <person name="Morin E."/>
            <person name="Kuo A."/>
            <person name="Drula E."/>
            <person name="Varga T."/>
            <person name="Kohler A."/>
            <person name="Feng B."/>
            <person name="Cao Y."/>
            <person name="Lipzen A."/>
            <person name="Daum C."/>
            <person name="Hundley H."/>
            <person name="Pangilinan J."/>
            <person name="Johnson J."/>
            <person name="Barry K."/>
            <person name="LaButti K."/>
            <person name="Ng V."/>
            <person name="Ahrendt S."/>
            <person name="Min B."/>
            <person name="Choi I.G."/>
            <person name="Park H."/>
            <person name="Plett J.M."/>
            <person name="Magnuson J."/>
            <person name="Spatafora J.W."/>
            <person name="Nagy L.G."/>
            <person name="Henrissat B."/>
            <person name="Grigoriev I.V."/>
            <person name="Yang Z.L."/>
            <person name="Xu J."/>
            <person name="Martin F.M."/>
        </authorList>
    </citation>
    <scope>NUCLEOTIDE SEQUENCE</scope>
    <source>
        <strain evidence="13">KKN 215</strain>
    </source>
</reference>
<evidence type="ECO:0000256" key="5">
    <source>
        <dbReference type="ARBA" id="ARBA00022827"/>
    </source>
</evidence>
<keyword evidence="6" id="KW-0560">Oxidoreductase</keyword>
<dbReference type="PROSITE" id="PS00624">
    <property type="entry name" value="GMC_OXRED_2"/>
    <property type="match status" value="1"/>
</dbReference>
<dbReference type="InterPro" id="IPR000172">
    <property type="entry name" value="GMC_OxRdtase_N"/>
</dbReference>
<dbReference type="Proteomes" id="UP000813824">
    <property type="component" value="Unassembled WGS sequence"/>
</dbReference>
<dbReference type="EMBL" id="JAEVFJ010000009">
    <property type="protein sequence ID" value="KAH8102421.1"/>
    <property type="molecule type" value="Genomic_DNA"/>
</dbReference>
<dbReference type="Pfam" id="PF00732">
    <property type="entry name" value="GMC_oxred_N"/>
    <property type="match status" value="1"/>
</dbReference>
<dbReference type="InterPro" id="IPR007867">
    <property type="entry name" value="GMC_OxRtase_C"/>
</dbReference>
<dbReference type="Pfam" id="PF05199">
    <property type="entry name" value="GMC_oxred_C"/>
    <property type="match status" value="1"/>
</dbReference>
<comment type="similarity">
    <text evidence="2 10">Belongs to the GMC oxidoreductase family.</text>
</comment>
<dbReference type="PANTHER" id="PTHR11552">
    <property type="entry name" value="GLUCOSE-METHANOL-CHOLINE GMC OXIDOREDUCTASE"/>
    <property type="match status" value="1"/>
</dbReference>
<dbReference type="PROSITE" id="PS00623">
    <property type="entry name" value="GMC_OXRED_1"/>
    <property type="match status" value="1"/>
</dbReference>
<evidence type="ECO:0000256" key="8">
    <source>
        <dbReference type="PIRSR" id="PIRSR000137-1"/>
    </source>
</evidence>
<dbReference type="PANTHER" id="PTHR11552:SF201">
    <property type="entry name" value="GLUCOSE-METHANOL-CHOLINE OXIDOREDUCTASE N-TERMINAL DOMAIN-CONTAINING PROTEIN"/>
    <property type="match status" value="1"/>
</dbReference>
<evidence type="ECO:0000259" key="12">
    <source>
        <dbReference type="PROSITE" id="PS00624"/>
    </source>
</evidence>
<dbReference type="OrthoDB" id="269227at2759"/>
<dbReference type="AlphaFoldDB" id="A0A8K0XRE2"/>
<evidence type="ECO:0000256" key="4">
    <source>
        <dbReference type="ARBA" id="ARBA00022729"/>
    </source>
</evidence>
<dbReference type="InterPro" id="IPR012132">
    <property type="entry name" value="GMC_OxRdtase"/>
</dbReference>
<evidence type="ECO:0000256" key="9">
    <source>
        <dbReference type="PIRSR" id="PIRSR000137-2"/>
    </source>
</evidence>
<dbReference type="PIRSF" id="PIRSF000137">
    <property type="entry name" value="Alcohol_oxidase"/>
    <property type="match status" value="1"/>
</dbReference>
<organism evidence="13 14">
    <name type="scientific">Cristinia sonorae</name>
    <dbReference type="NCBI Taxonomy" id="1940300"/>
    <lineage>
        <taxon>Eukaryota</taxon>
        <taxon>Fungi</taxon>
        <taxon>Dikarya</taxon>
        <taxon>Basidiomycota</taxon>
        <taxon>Agaricomycotina</taxon>
        <taxon>Agaricomycetes</taxon>
        <taxon>Agaricomycetidae</taxon>
        <taxon>Agaricales</taxon>
        <taxon>Pleurotineae</taxon>
        <taxon>Stephanosporaceae</taxon>
        <taxon>Cristinia</taxon>
    </lineage>
</organism>
<feature type="binding site" evidence="9">
    <location>
        <begin position="540"/>
        <end position="541"/>
    </location>
    <ligand>
        <name>FAD</name>
        <dbReference type="ChEBI" id="CHEBI:57692"/>
    </ligand>
</feature>
<dbReference type="GO" id="GO:0016614">
    <property type="term" value="F:oxidoreductase activity, acting on CH-OH group of donors"/>
    <property type="evidence" value="ECO:0007669"/>
    <property type="project" value="InterPro"/>
</dbReference>
<protein>
    <submittedName>
        <fullName evidence="13">Alcohol oxidase</fullName>
    </submittedName>
</protein>
<feature type="domain" description="Glucose-methanol-choline oxidoreductase N-terminal" evidence="11">
    <location>
        <begin position="91"/>
        <end position="114"/>
    </location>
</feature>
<keyword evidence="14" id="KW-1185">Reference proteome</keyword>
<evidence type="ECO:0000313" key="13">
    <source>
        <dbReference type="EMBL" id="KAH8102421.1"/>
    </source>
</evidence>
<keyword evidence="4" id="KW-0732">Signal</keyword>
<evidence type="ECO:0000313" key="14">
    <source>
        <dbReference type="Proteomes" id="UP000813824"/>
    </source>
</evidence>
<keyword evidence="3 10" id="KW-0285">Flavoprotein</keyword>
<feature type="domain" description="Glucose-methanol-choline oxidoreductase N-terminal" evidence="12">
    <location>
        <begin position="282"/>
        <end position="296"/>
    </location>
</feature>